<accession>A0A6C0KFN4</accession>
<proteinExistence type="predicted"/>
<feature type="region of interest" description="Disordered" evidence="1">
    <location>
        <begin position="163"/>
        <end position="199"/>
    </location>
</feature>
<feature type="compositionally biased region" description="Basic residues" evidence="1">
    <location>
        <begin position="163"/>
        <end position="174"/>
    </location>
</feature>
<organism evidence="2">
    <name type="scientific">viral metagenome</name>
    <dbReference type="NCBI Taxonomy" id="1070528"/>
    <lineage>
        <taxon>unclassified sequences</taxon>
        <taxon>metagenomes</taxon>
        <taxon>organismal metagenomes</taxon>
    </lineage>
</organism>
<reference evidence="2" key="1">
    <citation type="journal article" date="2020" name="Nature">
        <title>Giant virus diversity and host interactions through global metagenomics.</title>
        <authorList>
            <person name="Schulz F."/>
            <person name="Roux S."/>
            <person name="Paez-Espino D."/>
            <person name="Jungbluth S."/>
            <person name="Walsh D.A."/>
            <person name="Denef V.J."/>
            <person name="McMahon K.D."/>
            <person name="Konstantinidis K.T."/>
            <person name="Eloe-Fadrosh E.A."/>
            <person name="Kyrpides N.C."/>
            <person name="Woyke T."/>
        </authorList>
    </citation>
    <scope>NUCLEOTIDE SEQUENCE</scope>
    <source>
        <strain evidence="2">GVMAG-S-1102244-55</strain>
    </source>
</reference>
<sequence>MTTITLAQLTNCLKELDIAENIQTEILKTLSTSSNEKNKKTESPKIPIPFCGHIEKTWCCGVRKNHRLYTQCSKAPVDGGDYCKVCKKQAENRANGKPKFGTIMDRLNQWDDKKLSYQPEGEKVEVPYHTVMSKMSIDKDMANRETNRLGWGDIPEIHFTAKKKGRGRPKKHKTKIEVSDSDEEETPKKRGRKKKVKMNVDEMDDATLLSLLLE</sequence>
<protein>
    <submittedName>
        <fullName evidence="2">Uncharacterized protein</fullName>
    </submittedName>
</protein>
<evidence type="ECO:0000256" key="1">
    <source>
        <dbReference type="SAM" id="MobiDB-lite"/>
    </source>
</evidence>
<dbReference type="EMBL" id="MN740850">
    <property type="protein sequence ID" value="QHU15138.1"/>
    <property type="molecule type" value="Genomic_DNA"/>
</dbReference>
<dbReference type="AlphaFoldDB" id="A0A6C0KFN4"/>
<name>A0A6C0KFN4_9ZZZZ</name>
<evidence type="ECO:0000313" key="2">
    <source>
        <dbReference type="EMBL" id="QHU15138.1"/>
    </source>
</evidence>